<evidence type="ECO:0000256" key="3">
    <source>
        <dbReference type="ARBA" id="ARBA00022723"/>
    </source>
</evidence>
<keyword evidence="6 7" id="KW-0349">Heme</keyword>
<dbReference type="PRINTS" id="PR00463">
    <property type="entry name" value="EP450I"/>
</dbReference>
<keyword evidence="7" id="KW-0503">Monooxygenase</keyword>
<keyword evidence="5 6" id="KW-0408">Iron</keyword>
<dbReference type="GO" id="GO:0004497">
    <property type="term" value="F:monooxygenase activity"/>
    <property type="evidence" value="ECO:0007669"/>
    <property type="project" value="UniProtKB-KW"/>
</dbReference>
<dbReference type="GO" id="GO:0020037">
    <property type="term" value="F:heme binding"/>
    <property type="evidence" value="ECO:0007669"/>
    <property type="project" value="InterPro"/>
</dbReference>
<keyword evidence="9" id="KW-1185">Reference proteome</keyword>
<evidence type="ECO:0000256" key="5">
    <source>
        <dbReference type="ARBA" id="ARBA00023004"/>
    </source>
</evidence>
<dbReference type="CDD" id="cd11060">
    <property type="entry name" value="CYP57A1-like"/>
    <property type="match status" value="1"/>
</dbReference>
<dbReference type="InterPro" id="IPR002401">
    <property type="entry name" value="Cyt_P450_E_grp-I"/>
</dbReference>
<dbReference type="InterPro" id="IPR050121">
    <property type="entry name" value="Cytochrome_P450_monoxygenase"/>
</dbReference>
<gene>
    <name evidence="8" type="ORF">PHISCL_08033</name>
</gene>
<protein>
    <submittedName>
        <fullName evidence="8">Cytochrome P450</fullName>
    </submittedName>
</protein>
<dbReference type="InterPro" id="IPR036396">
    <property type="entry name" value="Cyt_P450_sf"/>
</dbReference>
<dbReference type="EMBL" id="MVGC01000385">
    <property type="protein sequence ID" value="RJE19637.1"/>
    <property type="molecule type" value="Genomic_DNA"/>
</dbReference>
<dbReference type="GO" id="GO:0005506">
    <property type="term" value="F:iron ion binding"/>
    <property type="evidence" value="ECO:0007669"/>
    <property type="project" value="InterPro"/>
</dbReference>
<evidence type="ECO:0000256" key="4">
    <source>
        <dbReference type="ARBA" id="ARBA00023002"/>
    </source>
</evidence>
<dbReference type="AlphaFoldDB" id="A0A3A2ZE82"/>
<dbReference type="Pfam" id="PF00067">
    <property type="entry name" value="p450"/>
    <property type="match status" value="2"/>
</dbReference>
<dbReference type="Proteomes" id="UP000266188">
    <property type="component" value="Unassembled WGS sequence"/>
</dbReference>
<dbReference type="PANTHER" id="PTHR24305:SF232">
    <property type="entry name" value="P450, PUTATIVE (EUROFUNG)-RELATED"/>
    <property type="match status" value="1"/>
</dbReference>
<dbReference type="SUPFAM" id="SSF48264">
    <property type="entry name" value="Cytochrome P450"/>
    <property type="match status" value="1"/>
</dbReference>
<feature type="binding site" description="axial binding residue" evidence="6">
    <location>
        <position position="425"/>
    </location>
    <ligand>
        <name>heme</name>
        <dbReference type="ChEBI" id="CHEBI:30413"/>
    </ligand>
    <ligandPart>
        <name>Fe</name>
        <dbReference type="ChEBI" id="CHEBI:18248"/>
    </ligandPart>
</feature>
<keyword evidence="3 6" id="KW-0479">Metal-binding</keyword>
<comment type="similarity">
    <text evidence="2 7">Belongs to the cytochrome P450 family.</text>
</comment>
<keyword evidence="4 7" id="KW-0560">Oxidoreductase</keyword>
<comment type="caution">
    <text evidence="8">The sequence shown here is derived from an EMBL/GenBank/DDBJ whole genome shotgun (WGS) entry which is preliminary data.</text>
</comment>
<organism evidence="8 9">
    <name type="scientific">Aspergillus sclerotialis</name>
    <dbReference type="NCBI Taxonomy" id="2070753"/>
    <lineage>
        <taxon>Eukaryota</taxon>
        <taxon>Fungi</taxon>
        <taxon>Dikarya</taxon>
        <taxon>Ascomycota</taxon>
        <taxon>Pezizomycotina</taxon>
        <taxon>Eurotiomycetes</taxon>
        <taxon>Eurotiomycetidae</taxon>
        <taxon>Eurotiales</taxon>
        <taxon>Aspergillaceae</taxon>
        <taxon>Aspergillus</taxon>
        <taxon>Aspergillus subgen. Polypaecilum</taxon>
    </lineage>
</organism>
<evidence type="ECO:0000256" key="7">
    <source>
        <dbReference type="RuleBase" id="RU000461"/>
    </source>
</evidence>
<proteinExistence type="inferred from homology"/>
<sequence length="478" mass="54309">MAVLSDTISFLGQHIVSIALAAIVIHLIRNYFTPGVYSIPGPFVAKLSNIWRFIDVAKGRPDVTLYKLHQKHGDYVRLGPNVVSVRNTDVLKTIYGINKGYQKTSFYRVQQQLAKGKPTPTLFTTLDEDFHAAIKRPVSSAYSMSTLTEFEPFVDSTIRSLFARFDEFVERGEVCDIATWLQYYAFDVIGELTFSKPLGFIEKGRDVGGIIMALEKVLDYSAMIGQMPWLDYLFIKNPLRQFLQGGSTGAVARFARERLNERLHQPKARQETAKEEFPDTVDDTQVFSYTVSNMNAGSDTTAIALRAILYYTLKHPRVLKELQQELNEAFESGRISNPVSWKQSQGLPTVPDGLQLPNGPYLPPGTIVGANPWIIHRHSVFGEDVDSFIPERWLRGENETEAEFNTRKQNMVRATFTFGAGPRTCIGKYISLLEMYKLIPSLFLTYQVELKDPKADWEVVNAWFVRQKKMDVRLTRAH</sequence>
<dbReference type="PANTHER" id="PTHR24305">
    <property type="entry name" value="CYTOCHROME P450"/>
    <property type="match status" value="1"/>
</dbReference>
<dbReference type="GO" id="GO:0016705">
    <property type="term" value="F:oxidoreductase activity, acting on paired donors, with incorporation or reduction of molecular oxygen"/>
    <property type="evidence" value="ECO:0007669"/>
    <property type="project" value="InterPro"/>
</dbReference>
<reference evidence="9" key="1">
    <citation type="submission" date="2017-02" db="EMBL/GenBank/DDBJ databases">
        <authorList>
            <person name="Tafer H."/>
            <person name="Lopandic K."/>
        </authorList>
    </citation>
    <scope>NUCLEOTIDE SEQUENCE [LARGE SCALE GENOMIC DNA]</scope>
    <source>
        <strain evidence="9">CBS 366.77</strain>
    </source>
</reference>
<dbReference type="InterPro" id="IPR001128">
    <property type="entry name" value="Cyt_P450"/>
</dbReference>
<dbReference type="PROSITE" id="PS00086">
    <property type="entry name" value="CYTOCHROME_P450"/>
    <property type="match status" value="1"/>
</dbReference>
<evidence type="ECO:0000256" key="2">
    <source>
        <dbReference type="ARBA" id="ARBA00010617"/>
    </source>
</evidence>
<dbReference type="InterPro" id="IPR017972">
    <property type="entry name" value="Cyt_P450_CS"/>
</dbReference>
<evidence type="ECO:0000313" key="8">
    <source>
        <dbReference type="EMBL" id="RJE19637.1"/>
    </source>
</evidence>
<accession>A0A3A2ZE82</accession>
<name>A0A3A2ZE82_9EURO</name>
<dbReference type="OrthoDB" id="3934656at2759"/>
<dbReference type="Gene3D" id="1.10.630.10">
    <property type="entry name" value="Cytochrome P450"/>
    <property type="match status" value="1"/>
</dbReference>
<dbReference type="STRING" id="2070753.A0A3A2ZE82"/>
<evidence type="ECO:0000313" key="9">
    <source>
        <dbReference type="Proteomes" id="UP000266188"/>
    </source>
</evidence>
<dbReference type="PRINTS" id="PR00385">
    <property type="entry name" value="P450"/>
</dbReference>
<evidence type="ECO:0000256" key="6">
    <source>
        <dbReference type="PIRSR" id="PIRSR602401-1"/>
    </source>
</evidence>
<evidence type="ECO:0000256" key="1">
    <source>
        <dbReference type="ARBA" id="ARBA00001971"/>
    </source>
</evidence>
<comment type="cofactor">
    <cofactor evidence="1 6">
        <name>heme</name>
        <dbReference type="ChEBI" id="CHEBI:30413"/>
    </cofactor>
</comment>